<dbReference type="Pfam" id="PF00933">
    <property type="entry name" value="Glyco_hydro_3"/>
    <property type="match status" value="1"/>
</dbReference>
<dbReference type="EMBL" id="FOZV01000008">
    <property type="protein sequence ID" value="SFS84970.1"/>
    <property type="molecule type" value="Genomic_DNA"/>
</dbReference>
<keyword evidence="2" id="KW-0732">Signal</keyword>
<dbReference type="Pfam" id="PF18559">
    <property type="entry name" value="Exop_C"/>
    <property type="match status" value="1"/>
</dbReference>
<dbReference type="Gene3D" id="2.60.120.430">
    <property type="entry name" value="Galactose-binding lectin"/>
    <property type="match status" value="1"/>
</dbReference>
<dbReference type="Gene3D" id="3.20.20.300">
    <property type="entry name" value="Glycoside hydrolase, family 3, N-terminal domain"/>
    <property type="match status" value="1"/>
</dbReference>
<dbReference type="InterPro" id="IPR017853">
    <property type="entry name" value="GH"/>
</dbReference>
<accession>A0A1I6T792</accession>
<name>A0A1I6T792_9CAUL</name>
<proteinExistence type="predicted"/>
<dbReference type="InterPro" id="IPR051915">
    <property type="entry name" value="Cellulose_Degrad_GH3"/>
</dbReference>
<reference evidence="7" key="1">
    <citation type="submission" date="2016-10" db="EMBL/GenBank/DDBJ databases">
        <authorList>
            <person name="Varghese N."/>
            <person name="Submissions S."/>
        </authorList>
    </citation>
    <scope>NUCLEOTIDE SEQUENCE [LARGE SCALE GENOMIC DNA]</scope>
    <source>
        <strain evidence="7">CGMCC 1.10683</strain>
    </source>
</reference>
<keyword evidence="7" id="KW-1185">Reference proteome</keyword>
<evidence type="ECO:0000256" key="1">
    <source>
        <dbReference type="ARBA" id="ARBA00022801"/>
    </source>
</evidence>
<dbReference type="InterPro" id="IPR036881">
    <property type="entry name" value="Glyco_hydro_3_C_sf"/>
</dbReference>
<dbReference type="InterPro" id="IPR001764">
    <property type="entry name" value="Glyco_hydro_3_N"/>
</dbReference>
<dbReference type="STRING" id="871741.SAMN05192570_3022"/>
<dbReference type="AlphaFoldDB" id="A0A1I6T792"/>
<evidence type="ECO:0000313" key="6">
    <source>
        <dbReference type="EMBL" id="SFS84970.1"/>
    </source>
</evidence>
<organism evidence="6 7">
    <name type="scientific">Brevundimonas viscosa</name>
    <dbReference type="NCBI Taxonomy" id="871741"/>
    <lineage>
        <taxon>Bacteria</taxon>
        <taxon>Pseudomonadati</taxon>
        <taxon>Pseudomonadota</taxon>
        <taxon>Alphaproteobacteria</taxon>
        <taxon>Caulobacterales</taxon>
        <taxon>Caulobacteraceae</taxon>
        <taxon>Brevundimonas</taxon>
    </lineage>
</organism>
<evidence type="ECO:0000313" key="7">
    <source>
        <dbReference type="Proteomes" id="UP000198788"/>
    </source>
</evidence>
<sequence>MRSAASALVLALAAGAAWAQTPPPEMPVVAAEAARADPAHWPRAASPEGFTDAATEAFISDLLGRMTLEEKVGQLIQADIASIRPEDLLTWPIGSILAGGNSSPGGDERAPAQAWVDLARAFREANAARSGTPIPLIYGIDAVHGHNNVVGATIFPHNIGLGAARDPDLIRRIGEATSLEVAVTGADWTFGPTLAVPRDDRWGRTYEGFGEDPEIARSYAAPLTLGLQGPIEAGRPLQPGRIAGSAKHFLADGGTADGRDQGDFIGTEQELIGIHLSGYPQAIDAGVLSVMASFSSWNGVKHSGNHSILTDVLRGPLGFQGFVVSDWNAHGQLPGCSNESCPDAVNAGIDMLMAPDSWKPLYENTLAQVRAGEIPMSRVEEAVRRILRAKVKAGLFEPDRPLEGQLEHLGAPEHRALAREAVRKSLVLLKNENGVLPVRGNARVLVAGTAADDIGQASGGWTLTWQGTGNANAHFPNADSIWTGISEAVSEAGGQAVLSPDGDWQTRPDVAVVVFGETPYAEFQGDIDTLDFLPEEPLAVLRRLQAQGIPTVSVFLSGRPMWVNPEINASDAFVAAWLPGTEGAGIADVLIGDSEGRPRHDFSGTLGFSWPGDATGRPLNRGEPGYDPQFAYGYGLSYARPAAVDQLSEESGVAASASSVDMYLVDGRVTPPWSLALEDSGGQTRVGNERLVASPRGGVRMTVVDDLAQESGRRFVFSAEGGGEALIWGGPVDLARQANGEMALSFRYRVDQHPQDRLTLGLDQATLDVTELFGAAPPGEWRTIKVRLSCFRDAGADLSAVERPFQLATAGTAAVSVSEIRLASNESDTVCPAAAP</sequence>
<dbReference type="SUPFAM" id="SSF52279">
    <property type="entry name" value="Beta-D-glucan exohydrolase, C-terminal domain"/>
    <property type="match status" value="1"/>
</dbReference>
<feature type="domain" description="ExoP galactose-binding-like" evidence="5">
    <location>
        <begin position="672"/>
        <end position="822"/>
    </location>
</feature>
<evidence type="ECO:0000259" key="4">
    <source>
        <dbReference type="Pfam" id="PF01915"/>
    </source>
</evidence>
<dbReference type="Pfam" id="PF01915">
    <property type="entry name" value="Glyco_hydro_3_C"/>
    <property type="match status" value="1"/>
</dbReference>
<keyword evidence="1" id="KW-0378">Hydrolase</keyword>
<dbReference type="PRINTS" id="PR00133">
    <property type="entry name" value="GLHYDRLASE3"/>
</dbReference>
<feature type="chain" id="PRO_5011642368" evidence="2">
    <location>
        <begin position="20"/>
        <end position="836"/>
    </location>
</feature>
<feature type="signal peptide" evidence="2">
    <location>
        <begin position="1"/>
        <end position="19"/>
    </location>
</feature>
<dbReference type="InterPro" id="IPR041443">
    <property type="entry name" value="Exop_C"/>
</dbReference>
<dbReference type="Proteomes" id="UP000198788">
    <property type="component" value="Unassembled WGS sequence"/>
</dbReference>
<dbReference type="RefSeq" id="WP_092312708.1">
    <property type="nucleotide sequence ID" value="NZ_FOZV01000008.1"/>
</dbReference>
<feature type="domain" description="Glycoside hydrolase family 3 C-terminal" evidence="4">
    <location>
        <begin position="426"/>
        <end position="638"/>
    </location>
</feature>
<gene>
    <name evidence="6" type="ORF">SAMN05192570_3022</name>
</gene>
<feature type="domain" description="Glycoside hydrolase family 3 N-terminal" evidence="3">
    <location>
        <begin position="67"/>
        <end position="388"/>
    </location>
</feature>
<dbReference type="Gene3D" id="3.40.50.1700">
    <property type="entry name" value="Glycoside hydrolase family 3 C-terminal domain"/>
    <property type="match status" value="1"/>
</dbReference>
<evidence type="ECO:0000256" key="2">
    <source>
        <dbReference type="SAM" id="SignalP"/>
    </source>
</evidence>
<dbReference type="GO" id="GO:0009251">
    <property type="term" value="P:glucan catabolic process"/>
    <property type="evidence" value="ECO:0007669"/>
    <property type="project" value="TreeGrafter"/>
</dbReference>
<evidence type="ECO:0000259" key="5">
    <source>
        <dbReference type="Pfam" id="PF18559"/>
    </source>
</evidence>
<evidence type="ECO:0000259" key="3">
    <source>
        <dbReference type="Pfam" id="PF00933"/>
    </source>
</evidence>
<dbReference type="InterPro" id="IPR002772">
    <property type="entry name" value="Glyco_hydro_3_C"/>
</dbReference>
<dbReference type="PANTHER" id="PTHR30620:SF77">
    <property type="entry name" value="LYSOSOMAL BETA GLUCOSIDASE-LIKE"/>
    <property type="match status" value="1"/>
</dbReference>
<dbReference type="OrthoDB" id="9781691at2"/>
<dbReference type="PANTHER" id="PTHR30620">
    <property type="entry name" value="PERIPLASMIC BETA-GLUCOSIDASE-RELATED"/>
    <property type="match status" value="1"/>
</dbReference>
<dbReference type="SUPFAM" id="SSF51445">
    <property type="entry name" value="(Trans)glycosidases"/>
    <property type="match status" value="1"/>
</dbReference>
<dbReference type="InterPro" id="IPR036962">
    <property type="entry name" value="Glyco_hydro_3_N_sf"/>
</dbReference>
<protein>
    <submittedName>
        <fullName evidence="6">Exo-1,4-beta-glucosidase</fullName>
    </submittedName>
</protein>
<dbReference type="GO" id="GO:0008422">
    <property type="term" value="F:beta-glucosidase activity"/>
    <property type="evidence" value="ECO:0007669"/>
    <property type="project" value="TreeGrafter"/>
</dbReference>